<dbReference type="InterPro" id="IPR036868">
    <property type="entry name" value="TusA-like_sf"/>
</dbReference>
<dbReference type="AlphaFoldDB" id="A0A520KMH4"/>
<dbReference type="EMBL" id="RXII01000046">
    <property type="protein sequence ID" value="RZN62472.1"/>
    <property type="molecule type" value="Genomic_DNA"/>
</dbReference>
<evidence type="ECO:0000259" key="2">
    <source>
        <dbReference type="Pfam" id="PF01206"/>
    </source>
</evidence>
<dbReference type="CDD" id="cd00291">
    <property type="entry name" value="SirA_YedF_YeeD"/>
    <property type="match status" value="1"/>
</dbReference>
<sequence>MKGGTKFLDLRGQKSPFALIRIAKEVKKAKPDEILEFLVDDPATVDEIAPWSERTGNKIISMKKEDSSWIIRIRRRSS</sequence>
<dbReference type="SUPFAM" id="SSF64307">
    <property type="entry name" value="SirA-like"/>
    <property type="match status" value="1"/>
</dbReference>
<organism evidence="3 4">
    <name type="scientific">Candidatus Methanodesulfokora washburnensis</name>
    <dbReference type="NCBI Taxonomy" id="2478471"/>
    <lineage>
        <taxon>Archaea</taxon>
        <taxon>Thermoproteota</taxon>
        <taxon>Candidatus Korarchaeia</taxon>
        <taxon>Candidatus Korarchaeia incertae sedis</taxon>
        <taxon>Candidatus Methanodesulfokora</taxon>
    </lineage>
</organism>
<reference evidence="3 4" key="1">
    <citation type="journal article" date="2019" name="Nat. Microbiol.">
        <title>Wide diversity of methane and short-chain alkane metabolisms in uncultured archaea.</title>
        <authorList>
            <person name="Borrel G."/>
            <person name="Adam P.S."/>
            <person name="McKay L.J."/>
            <person name="Chen L.X."/>
            <person name="Sierra-Garcia I.N."/>
            <person name="Sieber C.M."/>
            <person name="Letourneur Q."/>
            <person name="Ghozlane A."/>
            <person name="Andersen G.L."/>
            <person name="Li W.J."/>
            <person name="Hallam S.J."/>
            <person name="Muyzer G."/>
            <person name="de Oliveira V.M."/>
            <person name="Inskeep W.P."/>
            <person name="Banfield J.F."/>
            <person name="Gribaldo S."/>
        </authorList>
    </citation>
    <scope>NUCLEOTIDE SEQUENCE [LARGE SCALE GENOMIC DNA]</scope>
    <source>
        <strain evidence="3">NM4</strain>
    </source>
</reference>
<protein>
    <submittedName>
        <fullName evidence="3">Sulfurtransferase TusA family protein</fullName>
    </submittedName>
</protein>
<comment type="caution">
    <text evidence="3">The sequence shown here is derived from an EMBL/GenBank/DDBJ whole genome shotgun (WGS) entry which is preliminary data.</text>
</comment>
<dbReference type="Proteomes" id="UP000316217">
    <property type="component" value="Unassembled WGS sequence"/>
</dbReference>
<dbReference type="GO" id="GO:0016740">
    <property type="term" value="F:transferase activity"/>
    <property type="evidence" value="ECO:0007669"/>
    <property type="project" value="UniProtKB-KW"/>
</dbReference>
<dbReference type="Gene3D" id="3.30.110.40">
    <property type="entry name" value="TusA-like domain"/>
    <property type="match status" value="1"/>
</dbReference>
<evidence type="ECO:0000313" key="4">
    <source>
        <dbReference type="Proteomes" id="UP000316217"/>
    </source>
</evidence>
<accession>A0A520KMH4</accession>
<feature type="domain" description="UPF0033" evidence="2">
    <location>
        <begin position="7"/>
        <end position="75"/>
    </location>
</feature>
<evidence type="ECO:0000313" key="3">
    <source>
        <dbReference type="EMBL" id="RZN62472.1"/>
    </source>
</evidence>
<gene>
    <name evidence="3" type="ORF">EF810_02645</name>
</gene>
<evidence type="ECO:0000256" key="1">
    <source>
        <dbReference type="ARBA" id="ARBA00008984"/>
    </source>
</evidence>
<dbReference type="InterPro" id="IPR001455">
    <property type="entry name" value="TusA-like"/>
</dbReference>
<dbReference type="PANTHER" id="PTHR33279">
    <property type="entry name" value="SULFUR CARRIER PROTEIN YEDF-RELATED"/>
    <property type="match status" value="1"/>
</dbReference>
<name>A0A520KMH4_9CREN</name>
<dbReference type="PANTHER" id="PTHR33279:SF6">
    <property type="entry name" value="SULFUR CARRIER PROTEIN YEDF-RELATED"/>
    <property type="match status" value="1"/>
</dbReference>
<keyword evidence="3" id="KW-0808">Transferase</keyword>
<proteinExistence type="inferred from homology"/>
<comment type="similarity">
    <text evidence="1">Belongs to the sulfur carrier protein TusA family.</text>
</comment>
<dbReference type="Pfam" id="PF01206">
    <property type="entry name" value="TusA"/>
    <property type="match status" value="1"/>
</dbReference>